<evidence type="ECO:0000313" key="1">
    <source>
        <dbReference type="EMBL" id="RVW40243.1"/>
    </source>
</evidence>
<proteinExistence type="predicted"/>
<comment type="caution">
    <text evidence="1">The sequence shown here is derived from an EMBL/GenBank/DDBJ whole genome shotgun (WGS) entry which is preliminary data.</text>
</comment>
<dbReference type="AlphaFoldDB" id="A0A438DXM7"/>
<accession>A0A438DXM7</accession>
<dbReference type="Proteomes" id="UP000288805">
    <property type="component" value="Unassembled WGS sequence"/>
</dbReference>
<reference evidence="1 2" key="1">
    <citation type="journal article" date="2018" name="PLoS Genet.">
        <title>Population sequencing reveals clonal diversity and ancestral inbreeding in the grapevine cultivar Chardonnay.</title>
        <authorList>
            <person name="Roach M.J."/>
            <person name="Johnson D.L."/>
            <person name="Bohlmann J."/>
            <person name="van Vuuren H.J."/>
            <person name="Jones S.J."/>
            <person name="Pretorius I.S."/>
            <person name="Schmidt S.A."/>
            <person name="Borneman A.R."/>
        </authorList>
    </citation>
    <scope>NUCLEOTIDE SEQUENCE [LARGE SCALE GENOMIC DNA]</scope>
    <source>
        <strain evidence="2">cv. Chardonnay</strain>
        <tissue evidence="1">Leaf</tissue>
    </source>
</reference>
<gene>
    <name evidence="1" type="ORF">CK203_078358</name>
</gene>
<dbReference type="EMBL" id="QGNW01001463">
    <property type="protein sequence ID" value="RVW40243.1"/>
    <property type="molecule type" value="Genomic_DNA"/>
</dbReference>
<sequence length="243" mass="27529">MAPRSMCPMLTHRGVTQMTYFFATITLVLSVYSSPTTTLQIFTTTTIDGLFSMKQLCFHHTTVYWAQAPVLLEVVTQFGHDLLTILVLGRLGSVHSAFVPFANMEKSGVASTSGRIQRGRAKLSQSSRFLTRHLIDELFEQEFCVCCYIPNSIFIQLSNEDASSTNRFPHNMIPFVFIYPNVLQIPMGCGVLDTLYQLDLSLLEVLFVYTIKMSLKERFSLSTYISSLQFIIRLPYSSKSWGN</sequence>
<evidence type="ECO:0000313" key="2">
    <source>
        <dbReference type="Proteomes" id="UP000288805"/>
    </source>
</evidence>
<protein>
    <submittedName>
        <fullName evidence="1">Uncharacterized protein</fullName>
    </submittedName>
</protein>
<organism evidence="1 2">
    <name type="scientific">Vitis vinifera</name>
    <name type="common">Grape</name>
    <dbReference type="NCBI Taxonomy" id="29760"/>
    <lineage>
        <taxon>Eukaryota</taxon>
        <taxon>Viridiplantae</taxon>
        <taxon>Streptophyta</taxon>
        <taxon>Embryophyta</taxon>
        <taxon>Tracheophyta</taxon>
        <taxon>Spermatophyta</taxon>
        <taxon>Magnoliopsida</taxon>
        <taxon>eudicotyledons</taxon>
        <taxon>Gunneridae</taxon>
        <taxon>Pentapetalae</taxon>
        <taxon>rosids</taxon>
        <taxon>Vitales</taxon>
        <taxon>Vitaceae</taxon>
        <taxon>Viteae</taxon>
        <taxon>Vitis</taxon>
    </lineage>
</organism>
<name>A0A438DXM7_VITVI</name>